<dbReference type="RefSeq" id="WP_213010551.1">
    <property type="nucleotide sequence ID" value="NZ_BOQN01000086.1"/>
</dbReference>
<keyword evidence="2" id="KW-1185">Reference proteome</keyword>
<evidence type="ECO:0008006" key="3">
    <source>
        <dbReference type="Google" id="ProtNLM"/>
    </source>
</evidence>
<evidence type="ECO:0000313" key="2">
    <source>
        <dbReference type="Proteomes" id="UP000677082"/>
    </source>
</evidence>
<dbReference type="InterPro" id="IPR029063">
    <property type="entry name" value="SAM-dependent_MTases_sf"/>
</dbReference>
<comment type="caution">
    <text evidence="1">The sequence shown here is derived from an EMBL/GenBank/DDBJ whole genome shotgun (WGS) entry which is preliminary data.</text>
</comment>
<name>A0A919W505_9ACTN</name>
<dbReference type="Gene3D" id="3.40.50.150">
    <property type="entry name" value="Vaccinia Virus protein VP39"/>
    <property type="match status" value="1"/>
</dbReference>
<dbReference type="AlphaFoldDB" id="A0A919W505"/>
<proteinExistence type="predicted"/>
<protein>
    <recommendedName>
        <fullName evidence="3">S-adenosyl methyltransferase</fullName>
    </recommendedName>
</protein>
<accession>A0A919W505</accession>
<sequence>MRSKDSRIDTTVAHPARRYNYWLGGDDNFAADRQSGDQIAALLPAIRTAAVENRRFLRRAVTHLARDRGIRQFLDIGAGIPGAGNTHEVARAIAPDSRVVCVDNDPIVGAYGRTLADGSAGTVAYLEADLRDPERILTDPRLRATLDLRRPVGLTLLAVLHFLSDADQPYRVVRDLVSALPAGSWLVVSHATADFMSPETAAAVEEAGLRSGVPSRLRSRTEIARFFEGTSLIPPGIVPTPQWHSDDEPRLRSTAADAAMYAGAALVG</sequence>
<evidence type="ECO:0000313" key="1">
    <source>
        <dbReference type="EMBL" id="GIM94789.1"/>
    </source>
</evidence>
<organism evidence="1 2">
    <name type="scientific">Paractinoplanes toevensis</name>
    <dbReference type="NCBI Taxonomy" id="571911"/>
    <lineage>
        <taxon>Bacteria</taxon>
        <taxon>Bacillati</taxon>
        <taxon>Actinomycetota</taxon>
        <taxon>Actinomycetes</taxon>
        <taxon>Micromonosporales</taxon>
        <taxon>Micromonosporaceae</taxon>
        <taxon>Paractinoplanes</taxon>
    </lineage>
</organism>
<dbReference type="Pfam" id="PF04672">
    <property type="entry name" value="Methyltransf_19"/>
    <property type="match status" value="1"/>
</dbReference>
<dbReference type="PIRSF" id="PIRSF017393">
    <property type="entry name" value="MTase_SAV2177"/>
    <property type="match status" value="1"/>
</dbReference>
<dbReference type="EMBL" id="BOQN01000086">
    <property type="protein sequence ID" value="GIM94789.1"/>
    <property type="molecule type" value="Genomic_DNA"/>
</dbReference>
<reference evidence="1 2" key="1">
    <citation type="submission" date="2021-03" db="EMBL/GenBank/DDBJ databases">
        <title>Whole genome shotgun sequence of Actinoplanes toevensis NBRC 105298.</title>
        <authorList>
            <person name="Komaki H."/>
            <person name="Tamura T."/>
        </authorList>
    </citation>
    <scope>NUCLEOTIDE SEQUENCE [LARGE SCALE GENOMIC DNA]</scope>
    <source>
        <strain evidence="1 2">NBRC 105298</strain>
    </source>
</reference>
<gene>
    <name evidence="1" type="ORF">Ato02nite_065820</name>
</gene>
<dbReference type="SUPFAM" id="SSF53335">
    <property type="entry name" value="S-adenosyl-L-methionine-dependent methyltransferases"/>
    <property type="match status" value="1"/>
</dbReference>
<dbReference type="Proteomes" id="UP000677082">
    <property type="component" value="Unassembled WGS sequence"/>
</dbReference>
<dbReference type="InterPro" id="IPR006764">
    <property type="entry name" value="SAM_dep_MeTrfase_SAV2177_type"/>
</dbReference>